<name>A0ACA9MK43_9GLOM</name>
<keyword evidence="2" id="KW-1185">Reference proteome</keyword>
<gene>
    <name evidence="1" type="ORF">ACOLOM_LOCUS6564</name>
</gene>
<organism evidence="1 2">
    <name type="scientific">Acaulospora colombiana</name>
    <dbReference type="NCBI Taxonomy" id="27376"/>
    <lineage>
        <taxon>Eukaryota</taxon>
        <taxon>Fungi</taxon>
        <taxon>Fungi incertae sedis</taxon>
        <taxon>Mucoromycota</taxon>
        <taxon>Glomeromycotina</taxon>
        <taxon>Glomeromycetes</taxon>
        <taxon>Diversisporales</taxon>
        <taxon>Acaulosporaceae</taxon>
        <taxon>Acaulospora</taxon>
    </lineage>
</organism>
<comment type="caution">
    <text evidence="1">The sequence shown here is derived from an EMBL/GenBank/DDBJ whole genome shotgun (WGS) entry which is preliminary data.</text>
</comment>
<evidence type="ECO:0000313" key="1">
    <source>
        <dbReference type="EMBL" id="CAG8597726.1"/>
    </source>
</evidence>
<dbReference type="Proteomes" id="UP000789525">
    <property type="component" value="Unassembled WGS sequence"/>
</dbReference>
<proteinExistence type="predicted"/>
<dbReference type="EMBL" id="CAJVPT010013644">
    <property type="protein sequence ID" value="CAG8597726.1"/>
    <property type="molecule type" value="Genomic_DNA"/>
</dbReference>
<accession>A0ACA9MK43</accession>
<sequence>MTVSLTSLPDELLLAIFEQLVPPNDGIPVTGTNAAWTPPSGVERRHSARSYLDEGFIEWFGDREDNEDNLLPVTIPESPFTRHSALWGLRQVNRRLNDLCIPFLFHDLNLLDNTLITEEAALVLPYVKHVRSIRLLVDPICFKLPEPEAVSAYQQSVSAIVQQCRNATSVALYYNNYTVQTEHFENELTNLMKQGKSRGLASQPPPKGNYHDARSNSILETAGYSDREDFFRCIHKSSRICLWPYLPANTTRSPNFAWTSLGILVTDVPKMVGHFQALQYLIVSTCGDDDDIVPPYRPSGWSHLPDALCKRRPPLEEFHIEHMLNWEIMAMGTIPTKKVIGSNLAKGHIAEVFETDPEIFPGLRIEKICEKRELKLTKDATRIKQGYTPL</sequence>
<protein>
    <submittedName>
        <fullName evidence="1">7181_t:CDS:1</fullName>
    </submittedName>
</protein>
<evidence type="ECO:0000313" key="2">
    <source>
        <dbReference type="Proteomes" id="UP000789525"/>
    </source>
</evidence>
<reference evidence="1" key="1">
    <citation type="submission" date="2021-06" db="EMBL/GenBank/DDBJ databases">
        <authorList>
            <person name="Kallberg Y."/>
            <person name="Tangrot J."/>
            <person name="Rosling A."/>
        </authorList>
    </citation>
    <scope>NUCLEOTIDE SEQUENCE</scope>
    <source>
        <strain evidence="1">CL356</strain>
    </source>
</reference>